<protein>
    <submittedName>
        <fullName evidence="1">Uncharacterized protein</fullName>
    </submittedName>
</protein>
<comment type="caution">
    <text evidence="1">The sequence shown here is derived from an EMBL/GenBank/DDBJ whole genome shotgun (WGS) entry which is preliminary data.</text>
</comment>
<dbReference type="VEuPathDB" id="FungiDB:RhiirA1_454695"/>
<sequence>MKKDLLLFYTGFLLGVITTYTFFMLKPDKKPSKIKKPQNQLLMEPIGYENLQESDNSK</sequence>
<name>A0A2I1DX82_9GLOM</name>
<evidence type="ECO:0000313" key="2">
    <source>
        <dbReference type="Proteomes" id="UP000232688"/>
    </source>
</evidence>
<dbReference type="AlphaFoldDB" id="A0A2I1DX82"/>
<organism evidence="1 2">
    <name type="scientific">Rhizophagus irregularis</name>
    <dbReference type="NCBI Taxonomy" id="588596"/>
    <lineage>
        <taxon>Eukaryota</taxon>
        <taxon>Fungi</taxon>
        <taxon>Fungi incertae sedis</taxon>
        <taxon>Mucoromycota</taxon>
        <taxon>Glomeromycotina</taxon>
        <taxon>Glomeromycetes</taxon>
        <taxon>Glomerales</taxon>
        <taxon>Glomeraceae</taxon>
        <taxon>Rhizophagus</taxon>
    </lineage>
</organism>
<reference evidence="1 2" key="1">
    <citation type="submission" date="2017-10" db="EMBL/GenBank/DDBJ databases">
        <title>Extensive intraspecific genome diversity in a model arbuscular mycorrhizal fungus.</title>
        <authorList>
            <person name="Chen E.C.H."/>
            <person name="Morin E."/>
            <person name="Baudet D."/>
            <person name="Noel J."/>
            <person name="Ndikumana S."/>
            <person name="Charron P."/>
            <person name="St-Onge C."/>
            <person name="Giorgi J."/>
            <person name="Grigoriev I.V."/>
            <person name="Roux C."/>
            <person name="Martin F.M."/>
            <person name="Corradi N."/>
        </authorList>
    </citation>
    <scope>NUCLEOTIDE SEQUENCE [LARGE SCALE GENOMIC DNA]</scope>
    <source>
        <strain evidence="1 2">A1</strain>
    </source>
</reference>
<reference evidence="1 2" key="2">
    <citation type="submission" date="2017-10" db="EMBL/GenBank/DDBJ databases">
        <title>Genome analyses suggest a sexual origin of heterokaryosis in a supposedly ancient asexual fungus.</title>
        <authorList>
            <person name="Corradi N."/>
            <person name="Sedzielewska K."/>
            <person name="Noel J."/>
            <person name="Charron P."/>
            <person name="Farinelli L."/>
            <person name="Marton T."/>
            <person name="Kruger M."/>
            <person name="Pelin A."/>
            <person name="Brachmann A."/>
            <person name="Corradi N."/>
        </authorList>
    </citation>
    <scope>NUCLEOTIDE SEQUENCE [LARGE SCALE GENOMIC DNA]</scope>
    <source>
        <strain evidence="1 2">A1</strain>
    </source>
</reference>
<dbReference type="Proteomes" id="UP000232688">
    <property type="component" value="Unassembled WGS sequence"/>
</dbReference>
<accession>A0A2I1DX82</accession>
<dbReference type="EMBL" id="LLXH01000218">
    <property type="protein sequence ID" value="PKC70499.1"/>
    <property type="molecule type" value="Genomic_DNA"/>
</dbReference>
<evidence type="ECO:0000313" key="1">
    <source>
        <dbReference type="EMBL" id="PKC70499.1"/>
    </source>
</evidence>
<proteinExistence type="predicted"/>
<gene>
    <name evidence="1" type="ORF">RhiirA1_454695</name>
</gene>